<dbReference type="EMBL" id="SGKU01000065">
    <property type="protein sequence ID" value="NFA44209.1"/>
    <property type="molecule type" value="Genomic_DNA"/>
</dbReference>
<evidence type="ECO:0000313" key="2">
    <source>
        <dbReference type="Proteomes" id="UP000472355"/>
    </source>
</evidence>
<dbReference type="InterPro" id="IPR029076">
    <property type="entry name" value="Imm47"/>
</dbReference>
<gene>
    <name evidence="1" type="ORF">EXM65_16960</name>
</gene>
<proteinExistence type="predicted"/>
<comment type="caution">
    <text evidence="1">The sequence shown here is derived from an EMBL/GenBank/DDBJ whole genome shotgun (WGS) entry which is preliminary data.</text>
</comment>
<protein>
    <submittedName>
        <fullName evidence="1">Uncharacterized protein</fullName>
    </submittedName>
</protein>
<sequence>MYEKDNIMCKGIWYGDISSNISREELWYKINNENDEKKKLLEIINLLKLGDFSAKQLLIKIMNESNSDSVINLCIRVFCSIANHSDIYKSENLKILSYSDDDVANVFVTYSKQTLSYEVIPYLLALLDEWEDTYVETTIRDALQDILNYQESILESASVDEIGEFFVNKKEKIDVEKYYYKGDLAFPGVLTKKLIEASALSRKSGMELKEITIPMILSIWSGIKCPVEYYTIVDDEIMKKVIDYVKQLSKMKWEKGCKYFYGHKIQ</sequence>
<organism evidence="1 2">
    <name type="scientific">Clostridium botulinum</name>
    <dbReference type="NCBI Taxonomy" id="1491"/>
    <lineage>
        <taxon>Bacteria</taxon>
        <taxon>Bacillati</taxon>
        <taxon>Bacillota</taxon>
        <taxon>Clostridia</taxon>
        <taxon>Eubacteriales</taxon>
        <taxon>Clostridiaceae</taxon>
        <taxon>Clostridium</taxon>
    </lineage>
</organism>
<dbReference type="AlphaFoldDB" id="A0A6M0STT6"/>
<dbReference type="Pfam" id="PF15573">
    <property type="entry name" value="Imm47"/>
    <property type="match status" value="1"/>
</dbReference>
<name>A0A6M0STT6_CLOBO</name>
<reference evidence="1 2" key="1">
    <citation type="submission" date="2019-02" db="EMBL/GenBank/DDBJ databases">
        <title>Genome sequencing of Clostridium botulinum clinical isolates.</title>
        <authorList>
            <person name="Brunt J."/>
            <person name="Van Vliet A.H.M."/>
            <person name="Stringer S.C."/>
            <person name="Grant K.A."/>
            <person name="Carter A.C."/>
            <person name="Peck M.W."/>
        </authorList>
    </citation>
    <scope>NUCLEOTIDE SEQUENCE [LARGE SCALE GENOMIC DNA]</scope>
    <source>
        <strain evidence="1 2">H113700579</strain>
    </source>
</reference>
<accession>A0A6M0STT6</accession>
<dbReference type="Proteomes" id="UP000472355">
    <property type="component" value="Unassembled WGS sequence"/>
</dbReference>
<evidence type="ECO:0000313" key="1">
    <source>
        <dbReference type="EMBL" id="NFA44209.1"/>
    </source>
</evidence>